<reference evidence="2" key="1">
    <citation type="journal article" date="2021" name="IMA Fungus">
        <title>Genomic characterization of three marine fungi, including Emericellopsis atlantica sp. nov. with signatures of a generalist lifestyle and marine biomass degradation.</title>
        <authorList>
            <person name="Hagestad O.C."/>
            <person name="Hou L."/>
            <person name="Andersen J.H."/>
            <person name="Hansen E.H."/>
            <person name="Altermark B."/>
            <person name="Li C."/>
            <person name="Kuhnert E."/>
            <person name="Cox R.J."/>
            <person name="Crous P.W."/>
            <person name="Spatafora J.W."/>
            <person name="Lail K."/>
            <person name="Amirebrahimi M."/>
            <person name="Lipzen A."/>
            <person name="Pangilinan J."/>
            <person name="Andreopoulos W."/>
            <person name="Hayes R.D."/>
            <person name="Ng V."/>
            <person name="Grigoriev I.V."/>
            <person name="Jackson S.A."/>
            <person name="Sutton T.D.S."/>
            <person name="Dobson A.D.W."/>
            <person name="Rama T."/>
        </authorList>
    </citation>
    <scope>NUCLEOTIDE SEQUENCE</scope>
    <source>
        <strain evidence="2">TRa018bII</strain>
    </source>
</reference>
<dbReference type="AlphaFoldDB" id="A0A9P8C0B8"/>
<gene>
    <name evidence="2" type="ORF">BJ875DRAFT_489142</name>
</gene>
<feature type="signal peptide" evidence="1">
    <location>
        <begin position="1"/>
        <end position="18"/>
    </location>
</feature>
<dbReference type="EMBL" id="MU251802">
    <property type="protein sequence ID" value="KAG9229198.1"/>
    <property type="molecule type" value="Genomic_DNA"/>
</dbReference>
<evidence type="ECO:0000256" key="1">
    <source>
        <dbReference type="SAM" id="SignalP"/>
    </source>
</evidence>
<evidence type="ECO:0000313" key="3">
    <source>
        <dbReference type="Proteomes" id="UP000824998"/>
    </source>
</evidence>
<protein>
    <submittedName>
        <fullName evidence="2">Uncharacterized protein</fullName>
    </submittedName>
</protein>
<name>A0A9P8C0B8_9HELO</name>
<accession>A0A9P8C0B8</accession>
<evidence type="ECO:0000313" key="2">
    <source>
        <dbReference type="EMBL" id="KAG9229198.1"/>
    </source>
</evidence>
<dbReference type="Proteomes" id="UP000824998">
    <property type="component" value="Unassembled WGS sequence"/>
</dbReference>
<dbReference type="OrthoDB" id="3555412at2759"/>
<keyword evidence="1" id="KW-0732">Signal</keyword>
<sequence>MVLLTLSALLCLFNLAAAIPHAKKDVAKRTAIGYGCSGCAPGPWLMNPACRTGEWYAVASSMKNPPATVMFDATAFCSEFLLPIMTSLSIVTVTGDTTISTSTDIRLTLFKPTQTQTTPHITPTPKPKIAVVSKPGEFTVPEYMEDWYYYGRLYPGCSCIITSASPSSLTSMTETTTLYSVTLSTTITETYTIYPKHT</sequence>
<feature type="chain" id="PRO_5040495656" evidence="1">
    <location>
        <begin position="19"/>
        <end position="198"/>
    </location>
</feature>
<organism evidence="2 3">
    <name type="scientific">Amylocarpus encephaloides</name>
    <dbReference type="NCBI Taxonomy" id="45428"/>
    <lineage>
        <taxon>Eukaryota</taxon>
        <taxon>Fungi</taxon>
        <taxon>Dikarya</taxon>
        <taxon>Ascomycota</taxon>
        <taxon>Pezizomycotina</taxon>
        <taxon>Leotiomycetes</taxon>
        <taxon>Helotiales</taxon>
        <taxon>Helotiales incertae sedis</taxon>
        <taxon>Amylocarpus</taxon>
    </lineage>
</organism>
<proteinExistence type="predicted"/>
<keyword evidence="3" id="KW-1185">Reference proteome</keyword>
<comment type="caution">
    <text evidence="2">The sequence shown here is derived from an EMBL/GenBank/DDBJ whole genome shotgun (WGS) entry which is preliminary data.</text>
</comment>